<keyword evidence="2" id="KW-0732">Signal</keyword>
<comment type="caution">
    <text evidence="3">The sequence shown here is derived from an EMBL/GenBank/DDBJ whole genome shotgun (WGS) entry which is preliminary data.</text>
</comment>
<dbReference type="Gene3D" id="1.25.40.10">
    <property type="entry name" value="Tetratricopeptide repeat domain"/>
    <property type="match status" value="2"/>
</dbReference>
<organism evidence="3 4">
    <name type="scientific">Pseudoalteromonas marina</name>
    <dbReference type="NCBI Taxonomy" id="267375"/>
    <lineage>
        <taxon>Bacteria</taxon>
        <taxon>Pseudomonadati</taxon>
        <taxon>Pseudomonadota</taxon>
        <taxon>Gammaproteobacteria</taxon>
        <taxon>Alteromonadales</taxon>
        <taxon>Pseudoalteromonadaceae</taxon>
        <taxon>Pseudoalteromonas</taxon>
    </lineage>
</organism>
<name>A0ABT9FFL9_9GAMM</name>
<evidence type="ECO:0000256" key="1">
    <source>
        <dbReference type="PROSITE-ProRule" id="PRU00339"/>
    </source>
</evidence>
<keyword evidence="4" id="KW-1185">Reference proteome</keyword>
<evidence type="ECO:0000256" key="2">
    <source>
        <dbReference type="SAM" id="SignalP"/>
    </source>
</evidence>
<evidence type="ECO:0008006" key="5">
    <source>
        <dbReference type="Google" id="ProtNLM"/>
    </source>
</evidence>
<dbReference type="Proteomes" id="UP001177212">
    <property type="component" value="Unassembled WGS sequence"/>
</dbReference>
<gene>
    <name evidence="3" type="ORF">Q8W34_13010</name>
</gene>
<keyword evidence="1" id="KW-0802">TPR repeat</keyword>
<dbReference type="InterPro" id="IPR019734">
    <property type="entry name" value="TPR_rpt"/>
</dbReference>
<sequence>MKSIVLVTLFLVFLSACKSTPTTPTVEQPQLTALINHTRFKQIDTPSELSIFELPNAEKKRFLAYADQQQLNGVRTDRIIYNYLENQLSDFSYHGDTLTSSQTLTRAHGNCISLAVLTQSYANALGLETSFQEVTSEPVYAKESGMVYVANHFRTMVYAPKVEKKENVIQVFRPGTLIDYFPTRGSFYSGSASYNDLVAKFYGNLAAKAFAEENLNAAYSFILQANKFTPNDPELFNMAGMLHRRAGDLKNAEVIYETAIYNNLSSVNLVNNYQLLAKQLGKTVLVEQLTSQLNYKERDPYELLALAKNELQTGYINRAKDHLELALFKAPYISELYLELAKVRYQQGKTERSKRLLKKAIEYERDDKKLDVYQAKLLSLQYK</sequence>
<dbReference type="EMBL" id="JAUYVT010000012">
    <property type="protein sequence ID" value="MDP2565558.1"/>
    <property type="molecule type" value="Genomic_DNA"/>
</dbReference>
<dbReference type="RefSeq" id="WP_305472365.1">
    <property type="nucleotide sequence ID" value="NZ_JAUYVT010000012.1"/>
</dbReference>
<feature type="chain" id="PRO_5047059660" description="Tetratricopeptide repeat protein" evidence="2">
    <location>
        <begin position="19"/>
        <end position="383"/>
    </location>
</feature>
<feature type="signal peptide" evidence="2">
    <location>
        <begin position="1"/>
        <end position="18"/>
    </location>
</feature>
<protein>
    <recommendedName>
        <fullName evidence="5">Tetratricopeptide repeat protein</fullName>
    </recommendedName>
</protein>
<dbReference type="SUPFAM" id="SSF48452">
    <property type="entry name" value="TPR-like"/>
    <property type="match status" value="1"/>
</dbReference>
<dbReference type="SMART" id="SM00028">
    <property type="entry name" value="TPR"/>
    <property type="match status" value="3"/>
</dbReference>
<feature type="repeat" description="TPR" evidence="1">
    <location>
        <begin position="334"/>
        <end position="367"/>
    </location>
</feature>
<proteinExistence type="predicted"/>
<dbReference type="PROSITE" id="PS51257">
    <property type="entry name" value="PROKAR_LIPOPROTEIN"/>
    <property type="match status" value="1"/>
</dbReference>
<accession>A0ABT9FFL9</accession>
<dbReference type="PROSITE" id="PS50005">
    <property type="entry name" value="TPR"/>
    <property type="match status" value="1"/>
</dbReference>
<reference evidence="3" key="1">
    <citation type="submission" date="2023-07" db="EMBL/GenBank/DDBJ databases">
        <title>Genome content predicts the carbon catabolic preferences of heterotrophic bacteria.</title>
        <authorList>
            <person name="Gralka M."/>
        </authorList>
    </citation>
    <scope>NUCLEOTIDE SEQUENCE</scope>
    <source>
        <strain evidence="3">4G09</strain>
    </source>
</reference>
<evidence type="ECO:0000313" key="4">
    <source>
        <dbReference type="Proteomes" id="UP001177212"/>
    </source>
</evidence>
<dbReference type="InterPro" id="IPR011990">
    <property type="entry name" value="TPR-like_helical_dom_sf"/>
</dbReference>
<evidence type="ECO:0000313" key="3">
    <source>
        <dbReference type="EMBL" id="MDP2565558.1"/>
    </source>
</evidence>